<dbReference type="EMBL" id="UOFL01000208">
    <property type="protein sequence ID" value="VAW80995.1"/>
    <property type="molecule type" value="Genomic_DNA"/>
</dbReference>
<feature type="transmembrane region" description="Helical" evidence="1">
    <location>
        <begin position="441"/>
        <end position="458"/>
    </location>
</feature>
<feature type="domain" description="Transposase IS4-like" evidence="2">
    <location>
        <begin position="128"/>
        <end position="453"/>
    </location>
</feature>
<accession>A0A3B0YJA7</accession>
<dbReference type="GO" id="GO:0006313">
    <property type="term" value="P:DNA transposition"/>
    <property type="evidence" value="ECO:0007669"/>
    <property type="project" value="InterPro"/>
</dbReference>
<organism evidence="4">
    <name type="scientific">hydrothermal vent metagenome</name>
    <dbReference type="NCBI Taxonomy" id="652676"/>
    <lineage>
        <taxon>unclassified sequences</taxon>
        <taxon>metagenomes</taxon>
        <taxon>ecological metagenomes</taxon>
    </lineage>
</organism>
<name>A0A3B0YJA7_9ZZZZ</name>
<dbReference type="InterPro" id="IPR047654">
    <property type="entry name" value="IS1634_transpos"/>
</dbReference>
<protein>
    <submittedName>
        <fullName evidence="4">Uncharacterized DUF4277-domain-containing protein, perhaps a transposase</fullName>
    </submittedName>
</protein>
<dbReference type="Pfam" id="PF01609">
    <property type="entry name" value="DDE_Tnp_1"/>
    <property type="match status" value="1"/>
</dbReference>
<evidence type="ECO:0000259" key="3">
    <source>
        <dbReference type="Pfam" id="PF14104"/>
    </source>
</evidence>
<dbReference type="InterPro" id="IPR025457">
    <property type="entry name" value="DUF4277"/>
</dbReference>
<proteinExistence type="predicted"/>
<dbReference type="PANTHER" id="PTHR34614">
    <property type="match status" value="1"/>
</dbReference>
<dbReference type="AlphaFoldDB" id="A0A3B0YJA7"/>
<keyword evidence="1" id="KW-1133">Transmembrane helix</keyword>
<dbReference type="GO" id="GO:0004803">
    <property type="term" value="F:transposase activity"/>
    <property type="evidence" value="ECO:0007669"/>
    <property type="project" value="InterPro"/>
</dbReference>
<keyword evidence="1" id="KW-0472">Membrane</keyword>
<evidence type="ECO:0000313" key="4">
    <source>
        <dbReference type="EMBL" id="VAW80995.1"/>
    </source>
</evidence>
<feature type="non-terminal residue" evidence="4">
    <location>
        <position position="508"/>
    </location>
</feature>
<dbReference type="GO" id="GO:0003677">
    <property type="term" value="F:DNA binding"/>
    <property type="evidence" value="ECO:0007669"/>
    <property type="project" value="InterPro"/>
</dbReference>
<evidence type="ECO:0000259" key="2">
    <source>
        <dbReference type="Pfam" id="PF01609"/>
    </source>
</evidence>
<dbReference type="PANTHER" id="PTHR34614:SF2">
    <property type="entry name" value="TRANSPOSASE IS4-LIKE DOMAIN-CONTAINING PROTEIN"/>
    <property type="match status" value="1"/>
</dbReference>
<sequence>MPTKYSSKDLSHHGIVSVVCDQIGLVETIDQIIQPDPRAEITIGESVKLMVINGLGFSSRPLYLESQFFTSKPVERFLDRKVKAKQITDDRLGRCLDRCYENGCNQIFSKVATKAVFHYNVDQKFRHLDTTSMSVNGEYAEEAGIGLVQFGYSKDHRSDLKQFMISLISSNDGDVPLLAQTIAGNSSDKTHFQEALVSLKDQIDPNELAYYVADSALYTEKTIKNISDKIMWITRVPAVVKSAKTLVSQISPDNMEIIGNGYRILQVGSFYGGVRQRWLLVFSEQAQARELKTLEKQIVKELKTQLKELKQLSSETFGCIRDAQAAIVSFEKRLKYHKCIDIAVIKKRVKKGKGRPKKDAIQNIVYSVNASLERNNAEIEKFCGEKGKFIIATNQLDEAELSNADLLDSYKGQQSVERGFRFLKDPLFMTSSVFLKKQERIVALSMIMCLCLLVYSLAQRLLRFRLHELNTTLPDQRGQPSSRPTMRWIFQIFEGVHVLLHQTASQLE</sequence>
<dbReference type="Pfam" id="PF14104">
    <property type="entry name" value="DUF4277"/>
    <property type="match status" value="1"/>
</dbReference>
<evidence type="ECO:0000256" key="1">
    <source>
        <dbReference type="SAM" id="Phobius"/>
    </source>
</evidence>
<gene>
    <name evidence="4" type="ORF">MNBD_GAMMA12-1141</name>
</gene>
<dbReference type="NCBIfam" id="NF033559">
    <property type="entry name" value="transpos_IS1634"/>
    <property type="match status" value="1"/>
</dbReference>
<keyword evidence="1" id="KW-0812">Transmembrane</keyword>
<feature type="domain" description="DUF4277" evidence="3">
    <location>
        <begin position="6"/>
        <end position="112"/>
    </location>
</feature>
<reference evidence="4" key="1">
    <citation type="submission" date="2018-06" db="EMBL/GenBank/DDBJ databases">
        <authorList>
            <person name="Zhirakovskaya E."/>
        </authorList>
    </citation>
    <scope>NUCLEOTIDE SEQUENCE</scope>
</reference>
<dbReference type="InterPro" id="IPR002559">
    <property type="entry name" value="Transposase_11"/>
</dbReference>